<dbReference type="Proteomes" id="UP001151760">
    <property type="component" value="Unassembled WGS sequence"/>
</dbReference>
<accession>A0ABQ5BZS5</accession>
<name>A0ABQ5BZS5_9ASTR</name>
<gene>
    <name evidence="1" type="ORF">Tco_0890192</name>
</gene>
<reference evidence="1" key="1">
    <citation type="journal article" date="2022" name="Int. J. Mol. Sci.">
        <title>Draft Genome of Tanacetum Coccineum: Genomic Comparison of Closely Related Tanacetum-Family Plants.</title>
        <authorList>
            <person name="Yamashiro T."/>
            <person name="Shiraishi A."/>
            <person name="Nakayama K."/>
            <person name="Satake H."/>
        </authorList>
    </citation>
    <scope>NUCLEOTIDE SEQUENCE</scope>
</reference>
<comment type="caution">
    <text evidence="1">The sequence shown here is derived from an EMBL/GenBank/DDBJ whole genome shotgun (WGS) entry which is preliminary data.</text>
</comment>
<proteinExistence type="predicted"/>
<evidence type="ECO:0000313" key="1">
    <source>
        <dbReference type="EMBL" id="GJT20255.1"/>
    </source>
</evidence>
<keyword evidence="2" id="KW-1185">Reference proteome</keyword>
<dbReference type="EMBL" id="BQNB010013787">
    <property type="protein sequence ID" value="GJT20255.1"/>
    <property type="molecule type" value="Genomic_DNA"/>
</dbReference>
<organism evidence="1 2">
    <name type="scientific">Tanacetum coccineum</name>
    <dbReference type="NCBI Taxonomy" id="301880"/>
    <lineage>
        <taxon>Eukaryota</taxon>
        <taxon>Viridiplantae</taxon>
        <taxon>Streptophyta</taxon>
        <taxon>Embryophyta</taxon>
        <taxon>Tracheophyta</taxon>
        <taxon>Spermatophyta</taxon>
        <taxon>Magnoliopsida</taxon>
        <taxon>eudicotyledons</taxon>
        <taxon>Gunneridae</taxon>
        <taxon>Pentapetalae</taxon>
        <taxon>asterids</taxon>
        <taxon>campanulids</taxon>
        <taxon>Asterales</taxon>
        <taxon>Asteraceae</taxon>
        <taxon>Asteroideae</taxon>
        <taxon>Anthemideae</taxon>
        <taxon>Anthemidinae</taxon>
        <taxon>Tanacetum</taxon>
    </lineage>
</organism>
<sequence>MSTKHLYVDEVAKCVQNRMQRIDIKELCVVFGIHCGGVVTEPGTSLIGGDKMIEMEIGGDVLRVHKRGKRFEVSGDLWLWWVGLVVETVLGSDGGGKLGGGDGSGRWT</sequence>
<protein>
    <submittedName>
        <fullName evidence="1">Uncharacterized protein</fullName>
    </submittedName>
</protein>
<evidence type="ECO:0000313" key="2">
    <source>
        <dbReference type="Proteomes" id="UP001151760"/>
    </source>
</evidence>
<reference evidence="1" key="2">
    <citation type="submission" date="2022-01" db="EMBL/GenBank/DDBJ databases">
        <authorList>
            <person name="Yamashiro T."/>
            <person name="Shiraishi A."/>
            <person name="Satake H."/>
            <person name="Nakayama K."/>
        </authorList>
    </citation>
    <scope>NUCLEOTIDE SEQUENCE</scope>
</reference>